<evidence type="ECO:0000256" key="14">
    <source>
        <dbReference type="SAM" id="Phobius"/>
    </source>
</evidence>
<dbReference type="Gene3D" id="1.10.287.90">
    <property type="match status" value="1"/>
</dbReference>
<reference evidence="17" key="1">
    <citation type="submission" date="2020-05" db="EMBL/GenBank/DDBJ databases">
        <authorList>
            <person name="Chiriac C."/>
            <person name="Salcher M."/>
            <person name="Ghai R."/>
            <person name="Kavagutti S V."/>
        </authorList>
    </citation>
    <scope>NUCLEOTIDE SEQUENCE</scope>
</reference>
<accession>A0A6J7INC4</accession>
<evidence type="ECO:0000256" key="13">
    <source>
        <dbReference type="ARBA" id="ARBA00031389"/>
    </source>
</evidence>
<evidence type="ECO:0000313" key="17">
    <source>
        <dbReference type="EMBL" id="CAB4931724.1"/>
    </source>
</evidence>
<protein>
    <recommendedName>
        <fullName evidence="3">cytochrome-c oxidase</fullName>
        <ecNumber evidence="3">7.1.1.9</ecNumber>
    </recommendedName>
    <alternativeName>
        <fullName evidence="13">Cytochrome c oxidase polypeptide II</fullName>
    </alternativeName>
</protein>
<evidence type="ECO:0000256" key="7">
    <source>
        <dbReference type="ARBA" id="ARBA00022723"/>
    </source>
</evidence>
<dbReference type="PRINTS" id="PR01166">
    <property type="entry name" value="CYCOXIDASEII"/>
</dbReference>
<dbReference type="Pfam" id="PF00116">
    <property type="entry name" value="COX2"/>
    <property type="match status" value="1"/>
</dbReference>
<dbReference type="InterPro" id="IPR002429">
    <property type="entry name" value="CcO_II-like_C"/>
</dbReference>
<dbReference type="InterPro" id="IPR036257">
    <property type="entry name" value="Cyt_c_oxidase_su2_TM_sf"/>
</dbReference>
<evidence type="ECO:0000256" key="9">
    <source>
        <dbReference type="ARBA" id="ARBA00022982"/>
    </source>
</evidence>
<feature type="domain" description="Cytochrome oxidase subunit II copper A binding" evidence="15">
    <location>
        <begin position="170"/>
        <end position="288"/>
    </location>
</feature>
<dbReference type="AlphaFoldDB" id="A0A6J7INC4"/>
<dbReference type="InterPro" id="IPR045187">
    <property type="entry name" value="CcO_II"/>
</dbReference>
<keyword evidence="7" id="KW-0479">Metal-binding</keyword>
<keyword evidence="8" id="KW-1278">Translocase</keyword>
<dbReference type="GO" id="GO:0042773">
    <property type="term" value="P:ATP synthesis coupled electron transport"/>
    <property type="evidence" value="ECO:0007669"/>
    <property type="project" value="TreeGrafter"/>
</dbReference>
<dbReference type="InterPro" id="IPR011759">
    <property type="entry name" value="Cyt_c_oxidase_su2_TM_dom"/>
</dbReference>
<keyword evidence="12 14" id="KW-0472">Membrane</keyword>
<feature type="transmembrane region" description="Helical" evidence="14">
    <location>
        <begin position="113"/>
        <end position="133"/>
    </location>
</feature>
<evidence type="ECO:0000256" key="3">
    <source>
        <dbReference type="ARBA" id="ARBA00012949"/>
    </source>
</evidence>
<dbReference type="GO" id="GO:0004129">
    <property type="term" value="F:cytochrome-c oxidase activity"/>
    <property type="evidence" value="ECO:0007669"/>
    <property type="project" value="UniProtKB-EC"/>
</dbReference>
<name>A0A6J7INC4_9ZZZZ</name>
<keyword evidence="5" id="KW-0679">Respiratory chain</keyword>
<keyword evidence="6 14" id="KW-0812">Transmembrane</keyword>
<evidence type="ECO:0000256" key="11">
    <source>
        <dbReference type="ARBA" id="ARBA00023008"/>
    </source>
</evidence>
<evidence type="ECO:0000259" key="15">
    <source>
        <dbReference type="PROSITE" id="PS50857"/>
    </source>
</evidence>
<evidence type="ECO:0000256" key="12">
    <source>
        <dbReference type="ARBA" id="ARBA00023136"/>
    </source>
</evidence>
<evidence type="ECO:0000256" key="1">
    <source>
        <dbReference type="ARBA" id="ARBA00004141"/>
    </source>
</evidence>
<dbReference type="GO" id="GO:0016491">
    <property type="term" value="F:oxidoreductase activity"/>
    <property type="evidence" value="ECO:0007669"/>
    <property type="project" value="InterPro"/>
</dbReference>
<comment type="similarity">
    <text evidence="2">Belongs to the cytochrome c oxidase subunit 2 family.</text>
</comment>
<gene>
    <name evidence="17" type="ORF">UFOPK3674_01201</name>
</gene>
<organism evidence="17">
    <name type="scientific">freshwater metagenome</name>
    <dbReference type="NCBI Taxonomy" id="449393"/>
    <lineage>
        <taxon>unclassified sequences</taxon>
        <taxon>metagenomes</taxon>
        <taxon>ecological metagenomes</taxon>
    </lineage>
</organism>
<dbReference type="SUPFAM" id="SSF49503">
    <property type="entry name" value="Cupredoxins"/>
    <property type="match status" value="1"/>
</dbReference>
<evidence type="ECO:0000256" key="10">
    <source>
        <dbReference type="ARBA" id="ARBA00022989"/>
    </source>
</evidence>
<dbReference type="PROSITE" id="PS50999">
    <property type="entry name" value="COX2_TM"/>
    <property type="match status" value="1"/>
</dbReference>
<dbReference type="Pfam" id="PF02790">
    <property type="entry name" value="COX2_TM"/>
    <property type="match status" value="1"/>
</dbReference>
<evidence type="ECO:0000256" key="2">
    <source>
        <dbReference type="ARBA" id="ARBA00007866"/>
    </source>
</evidence>
<dbReference type="Gene3D" id="2.60.40.420">
    <property type="entry name" value="Cupredoxins - blue copper proteins"/>
    <property type="match status" value="1"/>
</dbReference>
<sequence>MMAGHHPPPLRDSMRIALRAPVRSSLARAFMALGLLSILILATAPAAFADFIAPDAGSGSPNAEGIRSLYLIIYVLAVIIFVGVGGLLLFTLRRFSAKRHPVAEQIHGNNKLEIGWTLGAALLLVVISIVTFAKLDGIDNPPNSGAEGAPVTEQGSFIADGARRPMPPNGKSLNIQVNGQQYMWRYVYADGDKDLLNNVFAYETMVVPVNTTVTLTIRSNDVQHSWWVPDLGGKFDAVPGYTNYTWFKATKTGTFRGQCAELCGRNHANMVAQVKVVEPAAFEAWYARQKQNIEGANKLAAAGRQALAAQAAQTSAK</sequence>
<feature type="domain" description="Cytochrome oxidase subunit II transmembrane region profile" evidence="16">
    <location>
        <begin position="45"/>
        <end position="142"/>
    </location>
</feature>
<dbReference type="PROSITE" id="PS00078">
    <property type="entry name" value="COX2"/>
    <property type="match status" value="1"/>
</dbReference>
<dbReference type="GO" id="GO:0005507">
    <property type="term" value="F:copper ion binding"/>
    <property type="evidence" value="ECO:0007669"/>
    <property type="project" value="InterPro"/>
</dbReference>
<comment type="subcellular location">
    <subcellularLocation>
        <location evidence="1">Membrane</location>
        <topology evidence="1">Multi-pass membrane protein</topology>
    </subcellularLocation>
</comment>
<evidence type="ECO:0000256" key="8">
    <source>
        <dbReference type="ARBA" id="ARBA00022967"/>
    </source>
</evidence>
<keyword evidence="11" id="KW-0186">Copper</keyword>
<evidence type="ECO:0000256" key="6">
    <source>
        <dbReference type="ARBA" id="ARBA00022692"/>
    </source>
</evidence>
<keyword evidence="10 14" id="KW-1133">Transmembrane helix</keyword>
<dbReference type="NCBIfam" id="TIGR02866">
    <property type="entry name" value="CoxB"/>
    <property type="match status" value="1"/>
</dbReference>
<keyword evidence="4" id="KW-0813">Transport</keyword>
<dbReference type="PANTHER" id="PTHR22888:SF9">
    <property type="entry name" value="CYTOCHROME C OXIDASE SUBUNIT 2"/>
    <property type="match status" value="1"/>
</dbReference>
<dbReference type="InterPro" id="IPR008972">
    <property type="entry name" value="Cupredoxin"/>
</dbReference>
<dbReference type="PANTHER" id="PTHR22888">
    <property type="entry name" value="CYTOCHROME C OXIDASE, SUBUNIT II"/>
    <property type="match status" value="1"/>
</dbReference>
<dbReference type="SUPFAM" id="SSF81464">
    <property type="entry name" value="Cytochrome c oxidase subunit II-like, transmembrane region"/>
    <property type="match status" value="1"/>
</dbReference>
<dbReference type="EC" id="7.1.1.9" evidence="3"/>
<keyword evidence="9" id="KW-0249">Electron transport</keyword>
<dbReference type="InterPro" id="IPR014222">
    <property type="entry name" value="Cyt_c_oxidase_su2"/>
</dbReference>
<feature type="transmembrane region" description="Helical" evidence="14">
    <location>
        <begin position="68"/>
        <end position="92"/>
    </location>
</feature>
<evidence type="ECO:0000256" key="5">
    <source>
        <dbReference type="ARBA" id="ARBA00022660"/>
    </source>
</evidence>
<dbReference type="InterPro" id="IPR001505">
    <property type="entry name" value="Copper_CuA"/>
</dbReference>
<dbReference type="GO" id="GO:0016020">
    <property type="term" value="C:membrane"/>
    <property type="evidence" value="ECO:0007669"/>
    <property type="project" value="UniProtKB-SubCell"/>
</dbReference>
<dbReference type="PROSITE" id="PS50857">
    <property type="entry name" value="COX2_CUA"/>
    <property type="match status" value="1"/>
</dbReference>
<proteinExistence type="inferred from homology"/>
<evidence type="ECO:0000256" key="4">
    <source>
        <dbReference type="ARBA" id="ARBA00022448"/>
    </source>
</evidence>
<evidence type="ECO:0000259" key="16">
    <source>
        <dbReference type="PROSITE" id="PS50999"/>
    </source>
</evidence>
<dbReference type="EMBL" id="CAFBMX010000005">
    <property type="protein sequence ID" value="CAB4931724.1"/>
    <property type="molecule type" value="Genomic_DNA"/>
</dbReference>